<dbReference type="Proteomes" id="UP000663865">
    <property type="component" value="Unassembled WGS sequence"/>
</dbReference>
<keyword evidence="6 8" id="KW-0503">Monooxygenase</keyword>
<dbReference type="PRINTS" id="PR00463">
    <property type="entry name" value="EP450I"/>
</dbReference>
<evidence type="ECO:0008006" key="13">
    <source>
        <dbReference type="Google" id="ProtNLM"/>
    </source>
</evidence>
<dbReference type="Proteomes" id="UP000663869">
    <property type="component" value="Unassembled WGS sequence"/>
</dbReference>
<gene>
    <name evidence="11" type="ORF">FME351_LOCUS26625</name>
    <name evidence="10" type="ORF">GRG538_LOCUS24280</name>
    <name evidence="9" type="ORF">KIK155_LOCUS4884</name>
</gene>
<dbReference type="InterPro" id="IPR036396">
    <property type="entry name" value="Cyt_P450_sf"/>
</dbReference>
<evidence type="ECO:0000256" key="6">
    <source>
        <dbReference type="ARBA" id="ARBA00023033"/>
    </source>
</evidence>
<evidence type="ECO:0000313" key="9">
    <source>
        <dbReference type="EMBL" id="CAF3365401.1"/>
    </source>
</evidence>
<dbReference type="InterPro" id="IPR001128">
    <property type="entry name" value="Cyt_P450"/>
</dbReference>
<evidence type="ECO:0000313" key="11">
    <source>
        <dbReference type="EMBL" id="CAF3684806.1"/>
    </source>
</evidence>
<keyword evidence="3 7" id="KW-0479">Metal-binding</keyword>
<comment type="cofactor">
    <cofactor evidence="7">
        <name>heme</name>
        <dbReference type="ChEBI" id="CHEBI:30413"/>
    </cofactor>
</comment>
<dbReference type="AlphaFoldDB" id="A0A818TLG5"/>
<keyword evidence="2 7" id="KW-0349">Heme</keyword>
<evidence type="ECO:0000256" key="7">
    <source>
        <dbReference type="PIRSR" id="PIRSR602401-1"/>
    </source>
</evidence>
<dbReference type="GO" id="GO:0020037">
    <property type="term" value="F:heme binding"/>
    <property type="evidence" value="ECO:0007669"/>
    <property type="project" value="InterPro"/>
</dbReference>
<dbReference type="Proteomes" id="UP000663872">
    <property type="component" value="Unassembled WGS sequence"/>
</dbReference>
<reference evidence="11" key="1">
    <citation type="submission" date="2021-02" db="EMBL/GenBank/DDBJ databases">
        <authorList>
            <person name="Nowell W R."/>
        </authorList>
    </citation>
    <scope>NUCLEOTIDE SEQUENCE</scope>
</reference>
<dbReference type="PROSITE" id="PS00086">
    <property type="entry name" value="CYTOCHROME_P450"/>
    <property type="match status" value="1"/>
</dbReference>
<evidence type="ECO:0000256" key="4">
    <source>
        <dbReference type="ARBA" id="ARBA00023002"/>
    </source>
</evidence>
<dbReference type="InterPro" id="IPR050196">
    <property type="entry name" value="Cytochrome_P450_Monoox"/>
</dbReference>
<dbReference type="Pfam" id="PF00067">
    <property type="entry name" value="p450"/>
    <property type="match status" value="1"/>
</dbReference>
<evidence type="ECO:0000256" key="8">
    <source>
        <dbReference type="RuleBase" id="RU000461"/>
    </source>
</evidence>
<dbReference type="PROSITE" id="PS51257">
    <property type="entry name" value="PROKAR_LIPOPROTEIN"/>
    <property type="match status" value="1"/>
</dbReference>
<sequence length="487" mass="56274">MWKAVLLCYFRRYFLSRRMLLFPSIIWAAGCGAFHESIARLKLKYGDLFAIQLGRGRVTVVSCTDYIRHILTDRNTYEISETTNRNFKLIFPTALLSINGDDFKRHSRIMLPMYRKNKTLPFFDKIVLCIDRFIEKEFSCQDRRIHKDLIVKCQHVLLNIIAIIGFDYDLESGSRMDGEALHRAFNDVIKCANRFALMAGIPLWIARIRLAIDFKFQRALRILRHYVIRIIDEEQKRQRDEQQTLTKPKSLIASMVAAAESDRLEMGLSKASLSTSELFDEVSLSMVAGFETTSTALSWFFFLMSKHPDVQVKIKEELHYHRLTPSAMITPEDLDTLVYIECVMKEILRYAPIAAAIVRQATRDDIINDIIVKKGDIFLIATQNMHRDPRYWKIDPTKFIPERFLDEDKRPPPYAYMPFGGGHRACIGQDLALFELKIAIARLMQRITIEDAGNEANNSGGFIQRITCFPKHVAVRVYMDSDVHAGV</sequence>
<dbReference type="EMBL" id="CAJNYU010003586">
    <property type="protein sequence ID" value="CAF3684806.1"/>
    <property type="molecule type" value="Genomic_DNA"/>
</dbReference>
<comment type="similarity">
    <text evidence="1 8">Belongs to the cytochrome P450 family.</text>
</comment>
<comment type="caution">
    <text evidence="11">The sequence shown here is derived from an EMBL/GenBank/DDBJ whole genome shotgun (WGS) entry which is preliminary data.</text>
</comment>
<dbReference type="EMBL" id="CAJNYT010004117">
    <property type="protein sequence ID" value="CAF3633363.1"/>
    <property type="molecule type" value="Genomic_DNA"/>
</dbReference>
<accession>A0A818TLG5</accession>
<dbReference type="GO" id="GO:0005506">
    <property type="term" value="F:iron ion binding"/>
    <property type="evidence" value="ECO:0007669"/>
    <property type="project" value="InterPro"/>
</dbReference>
<dbReference type="PANTHER" id="PTHR24291:SF50">
    <property type="entry name" value="BIFUNCTIONAL ALBAFLAVENONE MONOOXYGENASE_TERPENE SYNTHASE"/>
    <property type="match status" value="1"/>
</dbReference>
<feature type="binding site" description="axial binding residue" evidence="7">
    <location>
        <position position="426"/>
    </location>
    <ligand>
        <name>heme</name>
        <dbReference type="ChEBI" id="CHEBI:30413"/>
    </ligand>
    <ligandPart>
        <name>Fe</name>
        <dbReference type="ChEBI" id="CHEBI:18248"/>
    </ligandPart>
</feature>
<proteinExistence type="inferred from homology"/>
<evidence type="ECO:0000313" key="12">
    <source>
        <dbReference type="Proteomes" id="UP000663869"/>
    </source>
</evidence>
<evidence type="ECO:0000256" key="5">
    <source>
        <dbReference type="ARBA" id="ARBA00023004"/>
    </source>
</evidence>
<name>A0A818TLG5_9BILA</name>
<organism evidence="11 12">
    <name type="scientific">Rotaria socialis</name>
    <dbReference type="NCBI Taxonomy" id="392032"/>
    <lineage>
        <taxon>Eukaryota</taxon>
        <taxon>Metazoa</taxon>
        <taxon>Spiralia</taxon>
        <taxon>Gnathifera</taxon>
        <taxon>Rotifera</taxon>
        <taxon>Eurotatoria</taxon>
        <taxon>Bdelloidea</taxon>
        <taxon>Philodinida</taxon>
        <taxon>Philodinidae</taxon>
        <taxon>Rotaria</taxon>
    </lineage>
</organism>
<dbReference type="SUPFAM" id="SSF48264">
    <property type="entry name" value="Cytochrome P450"/>
    <property type="match status" value="1"/>
</dbReference>
<dbReference type="InterPro" id="IPR002401">
    <property type="entry name" value="Cyt_P450_E_grp-I"/>
</dbReference>
<keyword evidence="5 7" id="KW-0408">Iron</keyword>
<evidence type="ECO:0000256" key="1">
    <source>
        <dbReference type="ARBA" id="ARBA00010617"/>
    </source>
</evidence>
<dbReference type="GO" id="GO:0016705">
    <property type="term" value="F:oxidoreductase activity, acting on paired donors, with incorporation or reduction of molecular oxygen"/>
    <property type="evidence" value="ECO:0007669"/>
    <property type="project" value="InterPro"/>
</dbReference>
<dbReference type="Gene3D" id="1.10.630.10">
    <property type="entry name" value="Cytochrome P450"/>
    <property type="match status" value="1"/>
</dbReference>
<dbReference type="PRINTS" id="PR00385">
    <property type="entry name" value="P450"/>
</dbReference>
<evidence type="ECO:0000256" key="2">
    <source>
        <dbReference type="ARBA" id="ARBA00022617"/>
    </source>
</evidence>
<evidence type="ECO:0000256" key="3">
    <source>
        <dbReference type="ARBA" id="ARBA00022723"/>
    </source>
</evidence>
<dbReference type="EMBL" id="CAJNYV010000528">
    <property type="protein sequence ID" value="CAF3365401.1"/>
    <property type="molecule type" value="Genomic_DNA"/>
</dbReference>
<dbReference type="InterPro" id="IPR017972">
    <property type="entry name" value="Cyt_P450_CS"/>
</dbReference>
<protein>
    <recommendedName>
        <fullName evidence="13">Cytochrome P450</fullName>
    </recommendedName>
</protein>
<keyword evidence="4 8" id="KW-0560">Oxidoreductase</keyword>
<dbReference type="PANTHER" id="PTHR24291">
    <property type="entry name" value="CYTOCHROME P450 FAMILY 4"/>
    <property type="match status" value="1"/>
</dbReference>
<dbReference type="GO" id="GO:0004497">
    <property type="term" value="F:monooxygenase activity"/>
    <property type="evidence" value="ECO:0007669"/>
    <property type="project" value="UniProtKB-KW"/>
</dbReference>
<evidence type="ECO:0000313" key="10">
    <source>
        <dbReference type="EMBL" id="CAF3633363.1"/>
    </source>
</evidence>